<proteinExistence type="predicted"/>
<gene>
    <name evidence="1" type="ORF">Bhyg_01239</name>
</gene>
<dbReference type="EMBL" id="WJQU01000001">
    <property type="protein sequence ID" value="KAJ6646030.1"/>
    <property type="molecule type" value="Genomic_DNA"/>
</dbReference>
<accession>A0A9Q0S7C4</accession>
<name>A0A9Q0S7C4_9DIPT</name>
<sequence length="97" mass="11388">MTVISWRQSAKTTTDKTRYKHFTYDSNIRMDTTQLKSHNNCYNVNVLCRELVCFLFTILKVNSYEWRTILMRCVNLGTVQIQTEIISVIKGFANESL</sequence>
<evidence type="ECO:0000313" key="1">
    <source>
        <dbReference type="EMBL" id="KAJ6646030.1"/>
    </source>
</evidence>
<organism evidence="1 2">
    <name type="scientific">Pseudolycoriella hygida</name>
    <dbReference type="NCBI Taxonomy" id="35572"/>
    <lineage>
        <taxon>Eukaryota</taxon>
        <taxon>Metazoa</taxon>
        <taxon>Ecdysozoa</taxon>
        <taxon>Arthropoda</taxon>
        <taxon>Hexapoda</taxon>
        <taxon>Insecta</taxon>
        <taxon>Pterygota</taxon>
        <taxon>Neoptera</taxon>
        <taxon>Endopterygota</taxon>
        <taxon>Diptera</taxon>
        <taxon>Nematocera</taxon>
        <taxon>Sciaroidea</taxon>
        <taxon>Sciaridae</taxon>
        <taxon>Pseudolycoriella</taxon>
    </lineage>
</organism>
<dbReference type="AlphaFoldDB" id="A0A9Q0S7C4"/>
<protein>
    <submittedName>
        <fullName evidence="1">Uncharacterized protein</fullName>
    </submittedName>
</protein>
<reference evidence="1" key="1">
    <citation type="submission" date="2022-07" db="EMBL/GenBank/DDBJ databases">
        <authorList>
            <person name="Trinca V."/>
            <person name="Uliana J.V.C."/>
            <person name="Torres T.T."/>
            <person name="Ward R.J."/>
            <person name="Monesi N."/>
        </authorList>
    </citation>
    <scope>NUCLEOTIDE SEQUENCE</scope>
    <source>
        <strain evidence="1">HSMRA1968</strain>
        <tissue evidence="1">Whole embryos</tissue>
    </source>
</reference>
<evidence type="ECO:0000313" key="2">
    <source>
        <dbReference type="Proteomes" id="UP001151699"/>
    </source>
</evidence>
<comment type="caution">
    <text evidence="1">The sequence shown here is derived from an EMBL/GenBank/DDBJ whole genome shotgun (WGS) entry which is preliminary data.</text>
</comment>
<dbReference type="Proteomes" id="UP001151699">
    <property type="component" value="Chromosome A"/>
</dbReference>
<keyword evidence="2" id="KW-1185">Reference proteome</keyword>